<sequence length="70" mass="8482">MEKRDRHSKVNGRDHRVRLSTTVCAARVFQLTHELGYKTDGDETIERLLHCHCHHWHCHCHQHRHLAFRH</sequence>
<comment type="subcellular location">
    <subcellularLocation>
        <location evidence="1">Nucleus</location>
    </subcellularLocation>
</comment>
<protein>
    <recommendedName>
        <fullName evidence="6">TCP domain-containing protein</fullName>
    </recommendedName>
</protein>
<dbReference type="Proteomes" id="UP001603857">
    <property type="component" value="Unassembled WGS sequence"/>
</dbReference>
<dbReference type="InterPro" id="IPR005333">
    <property type="entry name" value="Transcription_factor_TCP"/>
</dbReference>
<evidence type="ECO:0000256" key="5">
    <source>
        <dbReference type="ARBA" id="ARBA00023242"/>
    </source>
</evidence>
<dbReference type="PANTHER" id="PTHR31072:SF218">
    <property type="entry name" value="TRANSCRIPTION FACTOR TCP11-RELATED"/>
    <property type="match status" value="1"/>
</dbReference>
<comment type="caution">
    <text evidence="7">The sequence shown here is derived from an EMBL/GenBank/DDBJ whole genome shotgun (WGS) entry which is preliminary data.</text>
</comment>
<evidence type="ECO:0000256" key="3">
    <source>
        <dbReference type="ARBA" id="ARBA00023125"/>
    </source>
</evidence>
<gene>
    <name evidence="7" type="ORF">Fmac_019599</name>
</gene>
<accession>A0ABD1M8A4</accession>
<dbReference type="EMBL" id="JBGMDY010000006">
    <property type="protein sequence ID" value="KAL2332018.1"/>
    <property type="molecule type" value="Genomic_DNA"/>
</dbReference>
<dbReference type="GO" id="GO:0005634">
    <property type="term" value="C:nucleus"/>
    <property type="evidence" value="ECO:0007669"/>
    <property type="project" value="UniProtKB-SubCell"/>
</dbReference>
<evidence type="ECO:0000313" key="7">
    <source>
        <dbReference type="EMBL" id="KAL2332018.1"/>
    </source>
</evidence>
<dbReference type="InterPro" id="IPR017887">
    <property type="entry name" value="TF_TCP_subgr"/>
</dbReference>
<keyword evidence="8" id="KW-1185">Reference proteome</keyword>
<dbReference type="AlphaFoldDB" id="A0ABD1M8A4"/>
<evidence type="ECO:0000256" key="4">
    <source>
        <dbReference type="ARBA" id="ARBA00023163"/>
    </source>
</evidence>
<name>A0ABD1M8A4_9FABA</name>
<feature type="domain" description="TCP" evidence="6">
    <location>
        <begin position="2"/>
        <end position="50"/>
    </location>
</feature>
<dbReference type="Pfam" id="PF03634">
    <property type="entry name" value="TCP"/>
    <property type="match status" value="1"/>
</dbReference>
<proteinExistence type="predicted"/>
<keyword evidence="2" id="KW-0805">Transcription regulation</keyword>
<dbReference type="GO" id="GO:0003677">
    <property type="term" value="F:DNA binding"/>
    <property type="evidence" value="ECO:0007669"/>
    <property type="project" value="UniProtKB-KW"/>
</dbReference>
<keyword evidence="5" id="KW-0539">Nucleus</keyword>
<evidence type="ECO:0000256" key="2">
    <source>
        <dbReference type="ARBA" id="ARBA00023015"/>
    </source>
</evidence>
<keyword evidence="4" id="KW-0804">Transcription</keyword>
<reference evidence="7 8" key="1">
    <citation type="submission" date="2024-08" db="EMBL/GenBank/DDBJ databases">
        <title>Insights into the chromosomal genome structure of Flemingia macrophylla.</title>
        <authorList>
            <person name="Ding Y."/>
            <person name="Zhao Y."/>
            <person name="Bi W."/>
            <person name="Wu M."/>
            <person name="Zhao G."/>
            <person name="Gong Y."/>
            <person name="Li W."/>
            <person name="Zhang P."/>
        </authorList>
    </citation>
    <scope>NUCLEOTIDE SEQUENCE [LARGE SCALE GENOMIC DNA]</scope>
    <source>
        <strain evidence="7">DYQJB</strain>
        <tissue evidence="7">Leaf</tissue>
    </source>
</reference>
<evidence type="ECO:0000259" key="6">
    <source>
        <dbReference type="Pfam" id="PF03634"/>
    </source>
</evidence>
<keyword evidence="3" id="KW-0238">DNA-binding</keyword>
<organism evidence="7 8">
    <name type="scientific">Flemingia macrophylla</name>
    <dbReference type="NCBI Taxonomy" id="520843"/>
    <lineage>
        <taxon>Eukaryota</taxon>
        <taxon>Viridiplantae</taxon>
        <taxon>Streptophyta</taxon>
        <taxon>Embryophyta</taxon>
        <taxon>Tracheophyta</taxon>
        <taxon>Spermatophyta</taxon>
        <taxon>Magnoliopsida</taxon>
        <taxon>eudicotyledons</taxon>
        <taxon>Gunneridae</taxon>
        <taxon>Pentapetalae</taxon>
        <taxon>rosids</taxon>
        <taxon>fabids</taxon>
        <taxon>Fabales</taxon>
        <taxon>Fabaceae</taxon>
        <taxon>Papilionoideae</taxon>
        <taxon>50 kb inversion clade</taxon>
        <taxon>NPAAA clade</taxon>
        <taxon>indigoferoid/millettioid clade</taxon>
        <taxon>Phaseoleae</taxon>
        <taxon>Flemingia</taxon>
    </lineage>
</organism>
<dbReference type="PANTHER" id="PTHR31072">
    <property type="entry name" value="TRANSCRIPTION FACTOR TCP4-RELATED"/>
    <property type="match status" value="1"/>
</dbReference>
<evidence type="ECO:0000256" key="1">
    <source>
        <dbReference type="ARBA" id="ARBA00004123"/>
    </source>
</evidence>
<evidence type="ECO:0000313" key="8">
    <source>
        <dbReference type="Proteomes" id="UP001603857"/>
    </source>
</evidence>